<evidence type="ECO:0000259" key="1">
    <source>
        <dbReference type="PROSITE" id="PS50200"/>
    </source>
</evidence>
<evidence type="ECO:0000313" key="4">
    <source>
        <dbReference type="WBParaSite" id="EgrG_000263700"/>
    </source>
</evidence>
<dbReference type="SMART" id="SM00314">
    <property type="entry name" value="RA"/>
    <property type="match status" value="1"/>
</dbReference>
<dbReference type="InterPro" id="IPR011993">
    <property type="entry name" value="PH-like_dom_sf"/>
</dbReference>
<dbReference type="GO" id="GO:0007165">
    <property type="term" value="P:signal transduction"/>
    <property type="evidence" value="ECO:0007669"/>
    <property type="project" value="InterPro"/>
</dbReference>
<protein>
    <submittedName>
        <fullName evidence="2 4">Growth factor receptor bound protein 7</fullName>
    </submittedName>
</protein>
<name>A0A068X042_ECHGR</name>
<reference evidence="2" key="2">
    <citation type="submission" date="2014-06" db="EMBL/GenBank/DDBJ databases">
        <authorList>
            <person name="Aslett M."/>
        </authorList>
    </citation>
    <scope>NUCLEOTIDE SEQUENCE</scope>
</reference>
<dbReference type="PROSITE" id="PS50200">
    <property type="entry name" value="RA"/>
    <property type="match status" value="1"/>
</dbReference>
<reference evidence="4" key="3">
    <citation type="submission" date="2020-10" db="UniProtKB">
        <authorList>
            <consortium name="WormBaseParasite"/>
        </authorList>
    </citation>
    <scope>IDENTIFICATION</scope>
</reference>
<dbReference type="OrthoDB" id="6235964at2759"/>
<accession>A0A068X042</accession>
<dbReference type="CDD" id="cd17112">
    <property type="entry name" value="RA_MRL_like"/>
    <property type="match status" value="1"/>
</dbReference>
<dbReference type="Gene3D" id="2.30.29.30">
    <property type="entry name" value="Pleckstrin-homology domain (PH domain)/Phosphotyrosine-binding domain (PTB)"/>
    <property type="match status" value="1"/>
</dbReference>
<dbReference type="AlphaFoldDB" id="A0A068X042"/>
<dbReference type="InterPro" id="IPR000159">
    <property type="entry name" value="RA_dom"/>
</dbReference>
<dbReference type="WBParaSite" id="EgrG_000263700">
    <property type="protein sequence ID" value="EgrG_000263700"/>
    <property type="gene ID" value="EgrG_000263700"/>
</dbReference>
<evidence type="ECO:0000313" key="3">
    <source>
        <dbReference type="Proteomes" id="UP000492820"/>
    </source>
</evidence>
<dbReference type="EMBL" id="LK028598">
    <property type="protein sequence ID" value="CDS24141.1"/>
    <property type="molecule type" value="Genomic_DNA"/>
</dbReference>
<reference evidence="2 3" key="1">
    <citation type="journal article" date="2013" name="Nature">
        <title>The genomes of four tapeworm species reveal adaptations to parasitism.</title>
        <authorList>
            <person name="Tsai I.J."/>
            <person name="Zarowiecki M."/>
            <person name="Holroyd N."/>
            <person name="Garciarrubio A."/>
            <person name="Sanchez-Flores A."/>
            <person name="Brooks K.L."/>
            <person name="Tracey A."/>
            <person name="Bobes R.J."/>
            <person name="Fragoso G."/>
            <person name="Sciutto E."/>
            <person name="Aslett M."/>
            <person name="Beasley H."/>
            <person name="Bennett H.M."/>
            <person name="Cai J."/>
            <person name="Camicia F."/>
            <person name="Clark R."/>
            <person name="Cucher M."/>
            <person name="De Silva N."/>
            <person name="Day T.A."/>
            <person name="Deplazes P."/>
            <person name="Estrada K."/>
            <person name="Fernandez C."/>
            <person name="Holland P.W."/>
            <person name="Hou J."/>
            <person name="Hu S."/>
            <person name="Huckvale T."/>
            <person name="Hung S.S."/>
            <person name="Kamenetzky L."/>
            <person name="Keane J.A."/>
            <person name="Kiss F."/>
            <person name="Koziol U."/>
            <person name="Lambert O."/>
            <person name="Liu K."/>
            <person name="Luo X."/>
            <person name="Luo Y."/>
            <person name="Macchiaroli N."/>
            <person name="Nichol S."/>
            <person name="Paps J."/>
            <person name="Parkinson J."/>
            <person name="Pouchkina-Stantcheva N."/>
            <person name="Riddiford N."/>
            <person name="Rosenzvit M."/>
            <person name="Salinas G."/>
            <person name="Wasmuth J.D."/>
            <person name="Zamanian M."/>
            <person name="Zheng Y."/>
            <person name="Cai X."/>
            <person name="Soberon X."/>
            <person name="Olson P.D."/>
            <person name="Laclette J.P."/>
            <person name="Brehm K."/>
            <person name="Berriman M."/>
            <person name="Garciarrubio A."/>
            <person name="Bobes R.J."/>
            <person name="Fragoso G."/>
            <person name="Sanchez-Flores A."/>
            <person name="Estrada K."/>
            <person name="Cevallos M.A."/>
            <person name="Morett E."/>
            <person name="Gonzalez V."/>
            <person name="Portillo T."/>
            <person name="Ochoa-Leyva A."/>
            <person name="Jose M.V."/>
            <person name="Sciutto E."/>
            <person name="Landa A."/>
            <person name="Jimenez L."/>
            <person name="Valdes V."/>
            <person name="Carrero J.C."/>
            <person name="Larralde C."/>
            <person name="Morales-Montor J."/>
            <person name="Limon-Lason J."/>
            <person name="Soberon X."/>
            <person name="Laclette J.P."/>
        </authorList>
    </citation>
    <scope>NUCLEOTIDE SEQUENCE [LARGE SCALE GENOMIC DNA]</scope>
</reference>
<feature type="domain" description="Ras-associating" evidence="1">
    <location>
        <begin position="24"/>
        <end position="113"/>
    </location>
</feature>
<proteinExistence type="predicted"/>
<gene>
    <name evidence="2" type="ORF">EgrG_000263700</name>
</gene>
<dbReference type="PANTHER" id="PTHR11243:SF23">
    <property type="entry name" value="LD06925P"/>
    <property type="match status" value="1"/>
</dbReference>
<dbReference type="Proteomes" id="UP000492820">
    <property type="component" value="Unassembled WGS sequence"/>
</dbReference>
<evidence type="ECO:0000313" key="2">
    <source>
        <dbReference type="EMBL" id="CDS24141.1"/>
    </source>
</evidence>
<dbReference type="Gene3D" id="3.10.20.90">
    <property type="entry name" value="Phosphatidylinositol 3-kinase Catalytic Subunit, Chain A, domain 1"/>
    <property type="match status" value="1"/>
</dbReference>
<sequence>MRNNGCVWSVFDAKSGPECQESEGKVIMKVHNQDRAYKTVMVSDEMRVGEVCEIMLEKNHRDDSIIHWQLFEERGDLPGFERPIEDHEFAMDLQRWWPAAVTPSRIWFRYNRRKYSFSDNQEHLIEGSYKYANRSTLYKSLSFPGISEGIVHLKRPQAKWTRVFCFIMMSAIFYTKRTHNISKKKAKYLLDLTNMDVYVPRVETDVLSVLNTPTPHTLLLVPSSIGLLDPEAIFAIGLKSREYLLGWAEGLRFYKHGQHRLMENLEDALNNRYRLQNQKVVQNSPPEEGTHSQVQQTSFMYGQNRPPQQVEYTINCTPRDGSSTDTRPWGTYYQQTYAEIDDVPRTESHSFVPAMSPKNAQFPTRATTSSAPKVANGDVSWRGNANANSNIYESVGKFEGIVFKSGAPFLHLELQDGLHKFPIEVHYNRGIDEKRYKLTFRSERFDTLSDLSCFYERRRHLLVGNNDFSSVQPNRLPGDSSAAF</sequence>
<keyword evidence="2" id="KW-0675">Receptor</keyword>
<dbReference type="InterPro" id="IPR039664">
    <property type="entry name" value="GRB/APBB1IP"/>
</dbReference>
<dbReference type="PANTHER" id="PTHR11243">
    <property type="entry name" value="GROWTH FACTOR RECEPTOR-BOUND PROTEIN"/>
    <property type="match status" value="1"/>
</dbReference>
<organism evidence="2">
    <name type="scientific">Echinococcus granulosus</name>
    <name type="common">Hydatid tapeworm</name>
    <dbReference type="NCBI Taxonomy" id="6210"/>
    <lineage>
        <taxon>Eukaryota</taxon>
        <taxon>Metazoa</taxon>
        <taxon>Spiralia</taxon>
        <taxon>Lophotrochozoa</taxon>
        <taxon>Platyhelminthes</taxon>
        <taxon>Cestoda</taxon>
        <taxon>Eucestoda</taxon>
        <taxon>Cyclophyllidea</taxon>
        <taxon>Taeniidae</taxon>
        <taxon>Echinococcus</taxon>
        <taxon>Echinococcus granulosus group</taxon>
    </lineage>
</organism>
<dbReference type="InterPro" id="IPR029071">
    <property type="entry name" value="Ubiquitin-like_domsf"/>
</dbReference>
<dbReference type="Pfam" id="PF21989">
    <property type="entry name" value="RA_2"/>
    <property type="match status" value="1"/>
</dbReference>
<dbReference type="SUPFAM" id="SSF54236">
    <property type="entry name" value="Ubiquitin-like"/>
    <property type="match status" value="1"/>
</dbReference>